<keyword evidence="1" id="KW-0812">Transmembrane</keyword>
<accession>A0A1I1K256</accession>
<keyword evidence="1" id="KW-0472">Membrane</keyword>
<dbReference type="RefSeq" id="WP_091123738.1">
    <property type="nucleotide sequence ID" value="NZ_FOLB01000007.1"/>
</dbReference>
<evidence type="ECO:0000313" key="2">
    <source>
        <dbReference type="EMBL" id="SFC52838.1"/>
    </source>
</evidence>
<feature type="transmembrane region" description="Helical" evidence="1">
    <location>
        <begin position="91"/>
        <end position="117"/>
    </location>
</feature>
<protein>
    <submittedName>
        <fullName evidence="2">Uncharacterized protein</fullName>
    </submittedName>
</protein>
<organism evidence="2 3">
    <name type="scientific">Nocardioides terrae</name>
    <dbReference type="NCBI Taxonomy" id="574651"/>
    <lineage>
        <taxon>Bacteria</taxon>
        <taxon>Bacillati</taxon>
        <taxon>Actinomycetota</taxon>
        <taxon>Actinomycetes</taxon>
        <taxon>Propionibacteriales</taxon>
        <taxon>Nocardioidaceae</taxon>
        <taxon>Nocardioides</taxon>
    </lineage>
</organism>
<keyword evidence="3" id="KW-1185">Reference proteome</keyword>
<evidence type="ECO:0000256" key="1">
    <source>
        <dbReference type="SAM" id="Phobius"/>
    </source>
</evidence>
<feature type="transmembrane region" description="Helical" evidence="1">
    <location>
        <begin position="292"/>
        <end position="312"/>
    </location>
</feature>
<dbReference type="AlphaFoldDB" id="A0A1I1K256"/>
<dbReference type="EMBL" id="FOLB01000007">
    <property type="protein sequence ID" value="SFC52838.1"/>
    <property type="molecule type" value="Genomic_DNA"/>
</dbReference>
<feature type="transmembrane region" description="Helical" evidence="1">
    <location>
        <begin position="324"/>
        <end position="343"/>
    </location>
</feature>
<proteinExistence type="predicted"/>
<feature type="transmembrane region" description="Helical" evidence="1">
    <location>
        <begin position="176"/>
        <end position="197"/>
    </location>
</feature>
<sequence length="361" mass="40254">MHGGVLAVFIVVVAARLLVPLTIPRWPLPGIVASLVLDAVDHSVFQAFGYDPPEYQSYDKAMDVYYLAVAYLATLRNWRTLPAVEIGRFLYFYRLVGVVAFELAQVRALLLVFANTFEYFFIAYEVVRTRWDPQRSGWRTWLWVAAVIWIGVKLPQEWWIHIAQLDFTDAVTDHPWFGALVLAALAAATLVGWLLVWPRTPPADWSLRLSADRLPEQVDSAAEVAAWTATSGRLLSWVTAEKVLLVGLLCVLFAQVLPGVDADPTAVFVGVAVFVAVNAAITLAAHRRARSLESLAATFLVRTAANVVLVVAEGQVLGHIGGHLPYAHTLFFVVLLSMLTTMHERWHPVYDWRRTQRQAGS</sequence>
<dbReference type="OrthoDB" id="5768436at2"/>
<evidence type="ECO:0000313" key="3">
    <source>
        <dbReference type="Proteomes" id="UP000198832"/>
    </source>
</evidence>
<keyword evidence="1" id="KW-1133">Transmembrane helix</keyword>
<dbReference type="STRING" id="574651.SAMN04487968_107182"/>
<feature type="transmembrane region" description="Helical" evidence="1">
    <location>
        <begin position="266"/>
        <end position="285"/>
    </location>
</feature>
<feature type="transmembrane region" description="Helical" evidence="1">
    <location>
        <begin position="243"/>
        <end position="260"/>
    </location>
</feature>
<dbReference type="Proteomes" id="UP000198832">
    <property type="component" value="Unassembled WGS sequence"/>
</dbReference>
<feature type="transmembrane region" description="Helical" evidence="1">
    <location>
        <begin position="138"/>
        <end position="156"/>
    </location>
</feature>
<gene>
    <name evidence="2" type="ORF">SAMN04487968_107182</name>
</gene>
<name>A0A1I1K256_9ACTN</name>
<reference evidence="2 3" key="1">
    <citation type="submission" date="2016-10" db="EMBL/GenBank/DDBJ databases">
        <authorList>
            <person name="de Groot N.N."/>
        </authorList>
    </citation>
    <scope>NUCLEOTIDE SEQUENCE [LARGE SCALE GENOMIC DNA]</scope>
    <source>
        <strain evidence="2 3">CGMCC 1.7056</strain>
    </source>
</reference>